<feature type="compositionally biased region" description="Polar residues" evidence="1">
    <location>
        <begin position="130"/>
        <end position="153"/>
    </location>
</feature>
<proteinExistence type="predicted"/>
<dbReference type="Proteomes" id="UP000828236">
    <property type="component" value="Unassembled WGS sequence"/>
</dbReference>
<feature type="region of interest" description="Disordered" evidence="1">
    <location>
        <begin position="370"/>
        <end position="404"/>
    </location>
</feature>
<organism evidence="3">
    <name type="scientific">Dermatophagoides farinae</name>
    <name type="common">American house dust mite</name>
    <dbReference type="NCBI Taxonomy" id="6954"/>
    <lineage>
        <taxon>Eukaryota</taxon>
        <taxon>Metazoa</taxon>
        <taxon>Ecdysozoa</taxon>
        <taxon>Arthropoda</taxon>
        <taxon>Chelicerata</taxon>
        <taxon>Arachnida</taxon>
        <taxon>Acari</taxon>
        <taxon>Acariformes</taxon>
        <taxon>Sarcoptiformes</taxon>
        <taxon>Astigmata</taxon>
        <taxon>Psoroptidia</taxon>
        <taxon>Analgoidea</taxon>
        <taxon>Pyroglyphidae</taxon>
        <taxon>Dermatophagoidinae</taxon>
        <taxon>Dermatophagoides</taxon>
    </lineage>
</organism>
<feature type="region of interest" description="Disordered" evidence="1">
    <location>
        <begin position="314"/>
        <end position="337"/>
    </location>
</feature>
<evidence type="ECO:0000256" key="1">
    <source>
        <dbReference type="SAM" id="MobiDB-lite"/>
    </source>
</evidence>
<dbReference type="AlphaFoldDB" id="A0A9D4P1Y5"/>
<dbReference type="CDD" id="cd13170">
    <property type="entry name" value="RanBD_NUP50"/>
    <property type="match status" value="1"/>
</dbReference>
<accession>A0A9D4P1Y5</accession>
<evidence type="ECO:0000259" key="2">
    <source>
        <dbReference type="Pfam" id="PF08911"/>
    </source>
</evidence>
<dbReference type="InterPro" id="IPR015007">
    <property type="entry name" value="NUP2/50/61"/>
</dbReference>
<evidence type="ECO:0000313" key="3">
    <source>
        <dbReference type="EMBL" id="KAH7642914.1"/>
    </source>
</evidence>
<dbReference type="OrthoDB" id="10062131at2759"/>
<gene>
    <name evidence="3" type="ORF">HUG17_9605</name>
</gene>
<feature type="region of interest" description="Disordered" evidence="1">
    <location>
        <begin position="228"/>
        <end position="289"/>
    </location>
</feature>
<dbReference type="GO" id="GO:0005643">
    <property type="term" value="C:nuclear pore"/>
    <property type="evidence" value="ECO:0007669"/>
    <property type="project" value="InterPro"/>
</dbReference>
<dbReference type="SUPFAM" id="SSF50729">
    <property type="entry name" value="PH domain-like"/>
    <property type="match status" value="1"/>
</dbReference>
<reference evidence="3" key="1">
    <citation type="submission" date="2020-06" db="EMBL/GenBank/DDBJ databases">
        <authorList>
            <person name="Ji K."/>
            <person name="Li J."/>
        </authorList>
    </citation>
    <scope>NUCLEOTIDE SEQUENCE</scope>
    <source>
        <strain evidence="3">JKM2019</strain>
        <tissue evidence="3">Whole body</tissue>
    </source>
</reference>
<comment type="caution">
    <text evidence="3">The sequence shown here is derived from an EMBL/GenBank/DDBJ whole genome shotgun (WGS) entry which is preliminary data.</text>
</comment>
<dbReference type="InterPro" id="IPR011993">
    <property type="entry name" value="PH-like_dom_sf"/>
</dbReference>
<feature type="compositionally biased region" description="Low complexity" evidence="1">
    <location>
        <begin position="154"/>
        <end position="165"/>
    </location>
</feature>
<protein>
    <submittedName>
        <fullName evidence="3">Nuclear pore complex protein nup50-like protein</fullName>
    </submittedName>
</protein>
<reference evidence="3" key="2">
    <citation type="journal article" date="2021" name="World Allergy Organ. J.">
        <title>Chromosome-level assembly of Dermatophagoides farinae genome and transcriptome reveals two novel allergens Der f 37 and Der f 39.</title>
        <authorList>
            <person name="Chen J."/>
            <person name="Cai Z."/>
            <person name="Fan D."/>
            <person name="Hu J."/>
            <person name="Hou Y."/>
            <person name="He Y."/>
            <person name="Zhang Z."/>
            <person name="Zhao Z."/>
            <person name="Gao P."/>
            <person name="Hu W."/>
            <person name="Sun J."/>
            <person name="Li J."/>
            <person name="Ji K."/>
        </authorList>
    </citation>
    <scope>NUCLEOTIDE SEQUENCE</scope>
    <source>
        <strain evidence="3">JKM2019</strain>
    </source>
</reference>
<feature type="domain" description="Nuclear pore complex NUP2/50/61" evidence="2">
    <location>
        <begin position="2"/>
        <end position="79"/>
    </location>
</feature>
<feature type="region of interest" description="Disordered" evidence="1">
    <location>
        <begin position="1"/>
        <end position="40"/>
    </location>
</feature>
<feature type="compositionally biased region" description="Basic and acidic residues" evidence="1">
    <location>
        <begin position="235"/>
        <end position="271"/>
    </location>
</feature>
<dbReference type="EMBL" id="SDOV01000003">
    <property type="protein sequence ID" value="KAH7642914.1"/>
    <property type="molecule type" value="Genomic_DNA"/>
</dbReference>
<dbReference type="Gene3D" id="2.30.29.30">
    <property type="entry name" value="Pleckstrin-homology domain (PH domain)/Phosphotyrosine-binding domain (PTB)"/>
    <property type="match status" value="1"/>
</dbReference>
<sequence>MSKRTSEYQLTKDNYNNDDDDDHDHCPSSSSIDDEKQTATQEVLKNRVLIKAKRRNLDSSSSSSLATSNVFSGFKGFTSFGGDTKSSSSNFTFNFGTTTTTAAATATTTITQSDTKNSTFSFGSKDGFGTKQNGNNMNTIPLTTKSSTEMKMTTTTGTDSNSNSGGSNGHPDNDDKESEIFLANLNKLNESFVEHISQYTSNPKSIYDFTLVCEEYIAKCKKLREMSSSSSLLESDTKRQTSAENTEKDNKNVGIKKGDNNQKMVSNEKLDSQSTMKSSSFTIPSLSSSSQSSAATTLTKKSNQNSELFSFGIKTDNSSVKDDNDGKQSGGNNTGFSSLKFDSIKTFGNKNDGDQQPKLSFPTTFPNPISTSFPSFGDSNVKKVEDSNTETTGDDGDGEHPPKVQSFEHNEDDAVYTKKCKLYYKKNDNFVEKGLGFLYIKTPKNTEDDDDGSSGGSKSQLLIRADTNMGTILLNIALIDSLPISKADKGKGVLITCVPNPPLLEMINNKKKKKNNDNNDSVDDADVDKQTVTFLIRVKQTDCDELYDNLMKYKKT</sequence>
<dbReference type="Pfam" id="PF08911">
    <property type="entry name" value="NUP50"/>
    <property type="match status" value="1"/>
</dbReference>
<feature type="region of interest" description="Disordered" evidence="1">
    <location>
        <begin position="126"/>
        <end position="176"/>
    </location>
</feature>
<name>A0A9D4P1Y5_DERFA</name>
<feature type="compositionally biased region" description="Low complexity" evidence="1">
    <location>
        <begin position="278"/>
        <end position="289"/>
    </location>
</feature>